<dbReference type="OrthoDB" id="4062651at2759"/>
<dbReference type="GO" id="GO:0044773">
    <property type="term" value="P:mitotic DNA damage checkpoint signaling"/>
    <property type="evidence" value="ECO:0007669"/>
    <property type="project" value="TreeGrafter"/>
</dbReference>
<dbReference type="PANTHER" id="PTHR44167">
    <property type="entry name" value="OVARIAN-SPECIFIC SERINE/THREONINE-PROTEIN KINASE LOK-RELATED"/>
    <property type="match status" value="1"/>
</dbReference>
<protein>
    <submittedName>
        <fullName evidence="3">Kinase-like protein</fullName>
    </submittedName>
</protein>
<keyword evidence="3" id="KW-0418">Kinase</keyword>
<keyword evidence="4" id="KW-1185">Reference proteome</keyword>
<gene>
    <name evidence="3" type="ORF">P154DRAFT_564483</name>
</gene>
<accession>A0A6A5W9Z2</accession>
<name>A0A6A5W9Z2_9PLEO</name>
<dbReference type="GO" id="GO:0004674">
    <property type="term" value="F:protein serine/threonine kinase activity"/>
    <property type="evidence" value="ECO:0007669"/>
    <property type="project" value="TreeGrafter"/>
</dbReference>
<dbReference type="InterPro" id="IPR000719">
    <property type="entry name" value="Prot_kinase_dom"/>
</dbReference>
<dbReference type="Proteomes" id="UP000799779">
    <property type="component" value="Unassembled WGS sequence"/>
</dbReference>
<dbReference type="Gene3D" id="1.10.510.10">
    <property type="entry name" value="Transferase(Phosphotransferase) domain 1"/>
    <property type="match status" value="1"/>
</dbReference>
<keyword evidence="3" id="KW-0808">Transferase</keyword>
<evidence type="ECO:0000313" key="3">
    <source>
        <dbReference type="EMBL" id="KAF1998723.1"/>
    </source>
</evidence>
<dbReference type="EMBL" id="ML977601">
    <property type="protein sequence ID" value="KAF1998723.1"/>
    <property type="molecule type" value="Genomic_DNA"/>
</dbReference>
<dbReference type="AlphaFoldDB" id="A0A6A5W9Z2"/>
<evidence type="ECO:0000313" key="4">
    <source>
        <dbReference type="Proteomes" id="UP000799779"/>
    </source>
</evidence>
<feature type="region of interest" description="Disordered" evidence="1">
    <location>
        <begin position="95"/>
        <end position="118"/>
    </location>
</feature>
<proteinExistence type="predicted"/>
<dbReference type="Gene3D" id="3.30.200.20">
    <property type="entry name" value="Phosphorylase Kinase, domain 1"/>
    <property type="match status" value="1"/>
</dbReference>
<organism evidence="3 4">
    <name type="scientific">Amniculicola lignicola CBS 123094</name>
    <dbReference type="NCBI Taxonomy" id="1392246"/>
    <lineage>
        <taxon>Eukaryota</taxon>
        <taxon>Fungi</taxon>
        <taxon>Dikarya</taxon>
        <taxon>Ascomycota</taxon>
        <taxon>Pezizomycotina</taxon>
        <taxon>Dothideomycetes</taxon>
        <taxon>Pleosporomycetidae</taxon>
        <taxon>Pleosporales</taxon>
        <taxon>Amniculicolaceae</taxon>
        <taxon>Amniculicola</taxon>
    </lineage>
</organism>
<dbReference type="PROSITE" id="PS50011">
    <property type="entry name" value="PROTEIN_KINASE_DOM"/>
    <property type="match status" value="1"/>
</dbReference>
<dbReference type="InterPro" id="IPR008271">
    <property type="entry name" value="Ser/Thr_kinase_AS"/>
</dbReference>
<evidence type="ECO:0000259" key="2">
    <source>
        <dbReference type="PROSITE" id="PS50011"/>
    </source>
</evidence>
<feature type="domain" description="Protein kinase" evidence="2">
    <location>
        <begin position="195"/>
        <end position="415"/>
    </location>
</feature>
<dbReference type="Pfam" id="PF00069">
    <property type="entry name" value="Pkinase"/>
    <property type="match status" value="1"/>
</dbReference>
<reference evidence="3" key="1">
    <citation type="journal article" date="2020" name="Stud. Mycol.">
        <title>101 Dothideomycetes genomes: a test case for predicting lifestyles and emergence of pathogens.</title>
        <authorList>
            <person name="Haridas S."/>
            <person name="Albert R."/>
            <person name="Binder M."/>
            <person name="Bloem J."/>
            <person name="Labutti K."/>
            <person name="Salamov A."/>
            <person name="Andreopoulos B."/>
            <person name="Baker S."/>
            <person name="Barry K."/>
            <person name="Bills G."/>
            <person name="Bluhm B."/>
            <person name="Cannon C."/>
            <person name="Castanera R."/>
            <person name="Culley D."/>
            <person name="Daum C."/>
            <person name="Ezra D."/>
            <person name="Gonzalez J."/>
            <person name="Henrissat B."/>
            <person name="Kuo A."/>
            <person name="Liang C."/>
            <person name="Lipzen A."/>
            <person name="Lutzoni F."/>
            <person name="Magnuson J."/>
            <person name="Mondo S."/>
            <person name="Nolan M."/>
            <person name="Ohm R."/>
            <person name="Pangilinan J."/>
            <person name="Park H.-J."/>
            <person name="Ramirez L."/>
            <person name="Alfaro M."/>
            <person name="Sun H."/>
            <person name="Tritt A."/>
            <person name="Yoshinaga Y."/>
            <person name="Zwiers L.-H."/>
            <person name="Turgeon B."/>
            <person name="Goodwin S."/>
            <person name="Spatafora J."/>
            <person name="Crous P."/>
            <person name="Grigoriev I."/>
        </authorList>
    </citation>
    <scope>NUCLEOTIDE SEQUENCE</scope>
    <source>
        <strain evidence="3">CBS 123094</strain>
    </source>
</reference>
<dbReference type="GO" id="GO:0005524">
    <property type="term" value="F:ATP binding"/>
    <property type="evidence" value="ECO:0007669"/>
    <property type="project" value="InterPro"/>
</dbReference>
<dbReference type="SMART" id="SM00220">
    <property type="entry name" value="S_TKc"/>
    <property type="match status" value="1"/>
</dbReference>
<dbReference type="PROSITE" id="PS00108">
    <property type="entry name" value="PROTEIN_KINASE_ST"/>
    <property type="match status" value="1"/>
</dbReference>
<evidence type="ECO:0000256" key="1">
    <source>
        <dbReference type="SAM" id="MobiDB-lite"/>
    </source>
</evidence>
<dbReference type="CDD" id="cd00180">
    <property type="entry name" value="PKc"/>
    <property type="match status" value="1"/>
</dbReference>
<sequence>MGEEVVHAYTLDSNPLQLPDLGDTGGVIDWPRDFSSQTELTVTTSTGIVDASSRLHPVSDPRLPDQSPIFEFDLENYFPTPANVIRTTATNIADDTPQLSLTSDPHPDQIDAAQATDRRDSHDKFVDCSSIISKSTYFTAWSSRESTTRKFTDYTGLLRDRGLLPVDPMLEQNWSGRGQHAEFEPGESPLINQILEPHIILGSSNTAVIQSVRCRRILLARKTIRCNRHFTKAQAIGEVAHLKELNHSHIVRVIGTYSQGNSLSILLYPVAEYDLQCFLSEISKKEFFDEDPQVASLVTFFGCLSDAVYYIHGHIIKHMDIKPKNILVRPKQPGTVGASFKVYIADFGIARSYCDPEDAETDGPTLFTRRAFNIYTPLKRKKVAPNGPILSSCHHSIQRTRTIPDKVLTTNASPV</sequence>
<dbReference type="InterPro" id="IPR011009">
    <property type="entry name" value="Kinase-like_dom_sf"/>
</dbReference>
<dbReference type="SUPFAM" id="SSF56112">
    <property type="entry name" value="Protein kinase-like (PK-like)"/>
    <property type="match status" value="1"/>
</dbReference>
<dbReference type="GO" id="GO:0005634">
    <property type="term" value="C:nucleus"/>
    <property type="evidence" value="ECO:0007669"/>
    <property type="project" value="TreeGrafter"/>
</dbReference>
<dbReference type="PANTHER" id="PTHR44167:SF24">
    <property type="entry name" value="SERINE_THREONINE-PROTEIN KINASE CHK2"/>
    <property type="match status" value="1"/>
</dbReference>